<dbReference type="AlphaFoldDB" id="A0A8X6U713"/>
<feature type="region of interest" description="Disordered" evidence="1">
    <location>
        <begin position="55"/>
        <end position="78"/>
    </location>
</feature>
<proteinExistence type="predicted"/>
<evidence type="ECO:0000256" key="1">
    <source>
        <dbReference type="SAM" id="MobiDB-lite"/>
    </source>
</evidence>
<evidence type="ECO:0000313" key="2">
    <source>
        <dbReference type="EMBL" id="GFT84749.1"/>
    </source>
</evidence>
<dbReference type="EMBL" id="BMAW01072813">
    <property type="protein sequence ID" value="GFT84749.1"/>
    <property type="molecule type" value="Genomic_DNA"/>
</dbReference>
<evidence type="ECO:0000313" key="3">
    <source>
        <dbReference type="Proteomes" id="UP000887013"/>
    </source>
</evidence>
<dbReference type="Proteomes" id="UP000887013">
    <property type="component" value="Unassembled WGS sequence"/>
</dbReference>
<comment type="caution">
    <text evidence="2">The sequence shown here is derived from an EMBL/GenBank/DDBJ whole genome shotgun (WGS) entry which is preliminary data.</text>
</comment>
<organism evidence="2 3">
    <name type="scientific">Nephila pilipes</name>
    <name type="common">Giant wood spider</name>
    <name type="synonym">Nephila maculata</name>
    <dbReference type="NCBI Taxonomy" id="299642"/>
    <lineage>
        <taxon>Eukaryota</taxon>
        <taxon>Metazoa</taxon>
        <taxon>Ecdysozoa</taxon>
        <taxon>Arthropoda</taxon>
        <taxon>Chelicerata</taxon>
        <taxon>Arachnida</taxon>
        <taxon>Araneae</taxon>
        <taxon>Araneomorphae</taxon>
        <taxon>Entelegynae</taxon>
        <taxon>Araneoidea</taxon>
        <taxon>Nephilidae</taxon>
        <taxon>Nephila</taxon>
    </lineage>
</organism>
<keyword evidence="3" id="KW-1185">Reference proteome</keyword>
<protein>
    <submittedName>
        <fullName evidence="2">Uncharacterized protein</fullName>
    </submittedName>
</protein>
<accession>A0A8X6U713</accession>
<feature type="compositionally biased region" description="Polar residues" evidence="1">
    <location>
        <begin position="67"/>
        <end position="78"/>
    </location>
</feature>
<gene>
    <name evidence="2" type="ORF">NPIL_262391</name>
</gene>
<name>A0A8X6U713_NEPPI</name>
<feature type="region of interest" description="Disordered" evidence="1">
    <location>
        <begin position="1"/>
        <end position="26"/>
    </location>
</feature>
<sequence>MNNDHNGTHTIQADRQEPQTLTTKSKAAQIDRWQMGLYLLGQMAAKGFCTNRSNLDDEEWSPRGCRVQTQSLNNKPLI</sequence>
<feature type="compositionally biased region" description="Polar residues" evidence="1">
    <location>
        <begin position="1"/>
        <end position="11"/>
    </location>
</feature>
<reference evidence="2" key="1">
    <citation type="submission" date="2020-08" db="EMBL/GenBank/DDBJ databases">
        <title>Multicomponent nature underlies the extraordinary mechanical properties of spider dragline silk.</title>
        <authorList>
            <person name="Kono N."/>
            <person name="Nakamura H."/>
            <person name="Mori M."/>
            <person name="Yoshida Y."/>
            <person name="Ohtoshi R."/>
            <person name="Malay A.D."/>
            <person name="Moran D.A.P."/>
            <person name="Tomita M."/>
            <person name="Numata K."/>
            <person name="Arakawa K."/>
        </authorList>
    </citation>
    <scope>NUCLEOTIDE SEQUENCE</scope>
</reference>